<keyword evidence="2" id="KW-1185">Reference proteome</keyword>
<dbReference type="AlphaFoldDB" id="A0A2S1LBC4"/>
<dbReference type="EMBL" id="CP020918">
    <property type="protein sequence ID" value="AWG21049.1"/>
    <property type="molecule type" value="Genomic_DNA"/>
</dbReference>
<reference evidence="1 2" key="1">
    <citation type="submission" date="2017-04" db="EMBL/GenBank/DDBJ databases">
        <title>Compelte genome sequence of WV33.</title>
        <authorList>
            <person name="Lee P.C."/>
        </authorList>
    </citation>
    <scope>NUCLEOTIDE SEQUENCE [LARGE SCALE GENOMIC DNA]</scope>
    <source>
        <strain evidence="1 2">WV33</strain>
    </source>
</reference>
<protein>
    <submittedName>
        <fullName evidence="1">Uncharacterized protein</fullName>
    </submittedName>
</protein>
<evidence type="ECO:0000313" key="1">
    <source>
        <dbReference type="EMBL" id="AWG21049.1"/>
    </source>
</evidence>
<dbReference type="Proteomes" id="UP000244527">
    <property type="component" value="Chromosome"/>
</dbReference>
<organism evidence="1 2">
    <name type="scientific">Flavobacterium faecale</name>
    <dbReference type="NCBI Taxonomy" id="1355330"/>
    <lineage>
        <taxon>Bacteria</taxon>
        <taxon>Pseudomonadati</taxon>
        <taxon>Bacteroidota</taxon>
        <taxon>Flavobacteriia</taxon>
        <taxon>Flavobacteriales</taxon>
        <taxon>Flavobacteriaceae</taxon>
        <taxon>Flavobacterium</taxon>
    </lineage>
</organism>
<name>A0A2S1LBC4_9FLAO</name>
<sequence length="74" mass="8743">MLTKVIPKILTTKQIIKKQYASHKKTCICVQNYAFGSKIKEIISKTINFQRIPQTSVFKNKRPQLFELHLFNYL</sequence>
<gene>
    <name evidence="1" type="ORF">FFWV33_05625</name>
</gene>
<proteinExistence type="predicted"/>
<dbReference type="KEGG" id="ffa:FFWV33_05625"/>
<evidence type="ECO:0000313" key="2">
    <source>
        <dbReference type="Proteomes" id="UP000244527"/>
    </source>
</evidence>
<accession>A0A2S1LBC4</accession>